<keyword evidence="2" id="KW-1185">Reference proteome</keyword>
<proteinExistence type="predicted"/>
<dbReference type="EMBL" id="PYSW02000016">
    <property type="protein sequence ID" value="KAG2386209.1"/>
    <property type="molecule type" value="Genomic_DNA"/>
</dbReference>
<dbReference type="PANTHER" id="PTHR47938">
    <property type="entry name" value="RESPIRATORY COMPLEX I CHAPERONE (CIA84), PUTATIVE (AFU_ORTHOLOGUE AFUA_2G06020)-RELATED"/>
    <property type="match status" value="1"/>
</dbReference>
<dbReference type="PANTHER" id="PTHR47938:SF35">
    <property type="entry name" value="PENTATRICOPEPTIDE REPEAT-CONTAINING PROTEIN 4, MITOCHONDRIAL-RELATED"/>
    <property type="match status" value="1"/>
</dbReference>
<dbReference type="GO" id="GO:0003729">
    <property type="term" value="F:mRNA binding"/>
    <property type="evidence" value="ECO:0007669"/>
    <property type="project" value="TreeGrafter"/>
</dbReference>
<reference evidence="1 2" key="1">
    <citation type="journal article" date="2018" name="BMC Genomics">
        <title>The genome of Naegleria lovaniensis, the basis for a comparative approach to unravel pathogenicity factors of the human pathogenic amoeba N. fowleri.</title>
        <authorList>
            <person name="Liechti N."/>
            <person name="Schurch N."/>
            <person name="Bruggmann R."/>
            <person name="Wittwer M."/>
        </authorList>
    </citation>
    <scope>NUCLEOTIDE SEQUENCE [LARGE SCALE GENOMIC DNA]</scope>
    <source>
        <strain evidence="1 2">ATCC 30569</strain>
    </source>
</reference>
<gene>
    <name evidence="1" type="ORF">C9374_002655</name>
</gene>
<accession>A0AA88GUZ6</accession>
<dbReference type="Proteomes" id="UP000816034">
    <property type="component" value="Unassembled WGS sequence"/>
</dbReference>
<evidence type="ECO:0000313" key="2">
    <source>
        <dbReference type="Proteomes" id="UP000816034"/>
    </source>
</evidence>
<dbReference type="RefSeq" id="XP_044550201.1">
    <property type="nucleotide sequence ID" value="XM_044692096.1"/>
</dbReference>
<dbReference type="GeneID" id="68095110"/>
<organism evidence="1 2">
    <name type="scientific">Naegleria lovaniensis</name>
    <name type="common">Amoeba</name>
    <dbReference type="NCBI Taxonomy" id="51637"/>
    <lineage>
        <taxon>Eukaryota</taxon>
        <taxon>Discoba</taxon>
        <taxon>Heterolobosea</taxon>
        <taxon>Tetramitia</taxon>
        <taxon>Eutetramitia</taxon>
        <taxon>Vahlkampfiidae</taxon>
        <taxon>Naegleria</taxon>
    </lineage>
</organism>
<dbReference type="Gene3D" id="1.25.40.10">
    <property type="entry name" value="Tetratricopeptide repeat domain"/>
    <property type="match status" value="1"/>
</dbReference>
<protein>
    <submittedName>
        <fullName evidence="1">Uncharacterized protein</fullName>
    </submittedName>
</protein>
<comment type="caution">
    <text evidence="1">The sequence shown here is derived from an EMBL/GenBank/DDBJ whole genome shotgun (WGS) entry which is preliminary data.</text>
</comment>
<dbReference type="AlphaFoldDB" id="A0AA88GUZ6"/>
<name>A0AA88GUZ6_NAELO</name>
<evidence type="ECO:0000313" key="1">
    <source>
        <dbReference type="EMBL" id="KAG2386209.1"/>
    </source>
</evidence>
<dbReference type="InterPro" id="IPR011990">
    <property type="entry name" value="TPR-like_helical_dom_sf"/>
</dbReference>
<sequence length="531" mass="61851">MKLQKGTQWAIRKSAVSYFGNCLGSNNHHINLWVHFHPSMITTSKQFHSSINIQKERKSPPTVKQLILQSEKKKESSAPKSVVKKKEEFTYTPEEKSKYFQQIIFPLRKALKEKDIDTCVWYFEKEAPKYFVSIPLEESNEYLNLLAGVGNFRKVFEYYSKIFEKFSHKGGSKPDINTIENVFFAAKQNRDLPTMGILKKLEIVIFEDLNKLNLKVNSKILHDLIAVLVHGIRSNSESNELMAALRGEPMDEHLTTKFTPQAMIELYNNTKHKSKFVHTYMVQYLQLIGKFEQIFIIYDELKKEEKKDALDIKFYNSLLMSLINHRFSSHEDVLLLFEIYREMVEVGGCQPTCHTFNMILSALKTANEKQLFISKEEYREKVSGLFKEIKFRLNPADIDPPLLNLLSQSLSFVGMLKEARDLISSQPLFITPLTIQFLLRKSIVKECETLNDFKANVQPLLAMLLDKAFEMKPELLNFMVLRMLDTHKSQKVMEALCVFCLKYFGVRVTIDPRAVDKQKQEFVFHLRKINI</sequence>